<reference evidence="2 3" key="1">
    <citation type="submission" date="2015-08" db="EMBL/GenBank/DDBJ databases">
        <title>Emmonsia species relationships and genome sequence.</title>
        <authorList>
            <person name="Cuomo C.A."/>
            <person name="Schwartz I.S."/>
            <person name="Kenyon C."/>
            <person name="De Hoog G.S."/>
            <person name="Govender N.P."/>
            <person name="Botha A."/>
            <person name="Moreno L."/>
            <person name="De Vries M."/>
            <person name="Munoz J.F."/>
            <person name="Stielow J.B."/>
        </authorList>
    </citation>
    <scope>NUCLEOTIDE SEQUENCE [LARGE SCALE GENOMIC DNA]</scope>
    <source>
        <strain evidence="2 3">EI222</strain>
    </source>
</reference>
<gene>
    <name evidence="2" type="ORF">ACJ73_00312</name>
</gene>
<feature type="compositionally biased region" description="Basic and acidic residues" evidence="1">
    <location>
        <begin position="540"/>
        <end position="552"/>
    </location>
</feature>
<feature type="region of interest" description="Disordered" evidence="1">
    <location>
        <begin position="186"/>
        <end position="288"/>
    </location>
</feature>
<evidence type="ECO:0000256" key="1">
    <source>
        <dbReference type="SAM" id="MobiDB-lite"/>
    </source>
</evidence>
<keyword evidence="3" id="KW-1185">Reference proteome</keyword>
<dbReference type="EMBL" id="LGTZ01000020">
    <property type="protein sequence ID" value="OJD28290.1"/>
    <property type="molecule type" value="Genomic_DNA"/>
</dbReference>
<feature type="region of interest" description="Disordered" evidence="1">
    <location>
        <begin position="443"/>
        <end position="470"/>
    </location>
</feature>
<evidence type="ECO:0000313" key="2">
    <source>
        <dbReference type="EMBL" id="OJD28290.1"/>
    </source>
</evidence>
<feature type="region of interest" description="Disordered" evidence="1">
    <location>
        <begin position="500"/>
        <end position="698"/>
    </location>
</feature>
<comment type="caution">
    <text evidence="2">The sequence shown here is derived from an EMBL/GenBank/DDBJ whole genome shotgun (WGS) entry which is preliminary data.</text>
</comment>
<feature type="compositionally biased region" description="Polar residues" evidence="1">
    <location>
        <begin position="259"/>
        <end position="280"/>
    </location>
</feature>
<dbReference type="AlphaFoldDB" id="A0A1J9QJN3"/>
<dbReference type="VEuPathDB" id="FungiDB:ACJ73_00312"/>
<feature type="compositionally biased region" description="Basic residues" evidence="1">
    <location>
        <begin position="455"/>
        <end position="469"/>
    </location>
</feature>
<sequence>MPSNLVIQDSDDSDAELSDIATSIDPLQDNTTTANPVITLRDFPPIDQYEQNSSNNETNYNSQVVGETIIGNGDGAERSWSNHEPPSFDPNLSVNFDQFLASQSHDQAETGSVSLSQQQRERAWLWEEDGEGAYSSLLKAPRRSILKRGRTMDVGNKDVKSVGAGERYVKRRRTLDLPGEFPDPVGKRVGFAGSPGEDEGGYGVGEELPPKRMIDMGASLSPETKGGDDNLGRDLASAAPNTPSDHPSAAAIAWEPPLTSGSDTRSRNQPTGRSKSTQGFDDTGYDTEPMSSITLARAHRTISSSFINHLPSSSIESTRDELALPSMVQVAITNMRPTAISKNEPSAAENTGMESDRDELDCINADFGIPKERYKPRPSRSRSKAIIDTGLRIDEAGGSENPHVEVVVPHEDSAIAQTCQSREDGGSIVTEISNNPEEFMLHATTQDTPREGSKRRLKMAKKKKVKRGKTTSVILKRAVESDVDDDVIWVDEKPVNVIFKDVREENPGPKGRKTGRREESDGEALDNSTESIPEVTALKAKTEDESHVKPDEVQPLPLGHTTATAAPAPKKCGRKRKKTSDSLTVESPITDDKKDIQPQDENIPASKKPLEGKDSKPDTVADIGPAAEADQVTQFNEEEQKKPISADAPTSTPHPTSPQPQPQSQPSITTPAPEPVETPKKPPMIAPRGPDKHSPITVNKKVSYRVGLSRTAKIAPLLKVVRK</sequence>
<protein>
    <submittedName>
        <fullName evidence="2">Uncharacterized protein</fullName>
    </submittedName>
</protein>
<proteinExistence type="predicted"/>
<feature type="compositionally biased region" description="Pro residues" evidence="1">
    <location>
        <begin position="672"/>
        <end position="685"/>
    </location>
</feature>
<organism evidence="2 3">
    <name type="scientific">Blastomyces percursus</name>
    <dbReference type="NCBI Taxonomy" id="1658174"/>
    <lineage>
        <taxon>Eukaryota</taxon>
        <taxon>Fungi</taxon>
        <taxon>Dikarya</taxon>
        <taxon>Ascomycota</taxon>
        <taxon>Pezizomycotina</taxon>
        <taxon>Eurotiomycetes</taxon>
        <taxon>Eurotiomycetidae</taxon>
        <taxon>Onygenales</taxon>
        <taxon>Ajellomycetaceae</taxon>
        <taxon>Blastomyces</taxon>
    </lineage>
</organism>
<feature type="compositionally biased region" description="Basic and acidic residues" evidence="1">
    <location>
        <begin position="608"/>
        <end position="619"/>
    </location>
</feature>
<evidence type="ECO:0000313" key="3">
    <source>
        <dbReference type="Proteomes" id="UP000242791"/>
    </source>
</evidence>
<feature type="region of interest" description="Disordered" evidence="1">
    <location>
        <begin position="70"/>
        <end position="91"/>
    </location>
</feature>
<dbReference type="OrthoDB" id="5404794at2759"/>
<accession>A0A1J9QJN3</accession>
<name>A0A1J9QJN3_9EURO</name>
<dbReference type="Proteomes" id="UP000242791">
    <property type="component" value="Unassembled WGS sequence"/>
</dbReference>